<name>A0A327NEN0_9BACT</name>
<dbReference type="Proteomes" id="UP000249016">
    <property type="component" value="Unassembled WGS sequence"/>
</dbReference>
<keyword evidence="1" id="KW-1133">Transmembrane helix</keyword>
<dbReference type="PROSITE" id="PS51257">
    <property type="entry name" value="PROKAR_LIPOPROTEIN"/>
    <property type="match status" value="1"/>
</dbReference>
<evidence type="ECO:0000313" key="3">
    <source>
        <dbReference type="Proteomes" id="UP000249016"/>
    </source>
</evidence>
<accession>A0A327NEN0</accession>
<dbReference type="EMBL" id="QLII01000001">
    <property type="protein sequence ID" value="RAI73622.1"/>
    <property type="molecule type" value="Genomic_DNA"/>
</dbReference>
<proteinExistence type="predicted"/>
<comment type="caution">
    <text evidence="2">The sequence shown here is derived from an EMBL/GenBank/DDBJ whole genome shotgun (WGS) entry which is preliminary data.</text>
</comment>
<keyword evidence="3" id="KW-1185">Reference proteome</keyword>
<keyword evidence="1" id="KW-0812">Transmembrane</keyword>
<evidence type="ECO:0000313" key="2">
    <source>
        <dbReference type="EMBL" id="RAI73622.1"/>
    </source>
</evidence>
<dbReference type="RefSeq" id="WP_111340500.1">
    <property type="nucleotide sequence ID" value="NZ_QLII01000001.1"/>
</dbReference>
<organism evidence="2 3">
    <name type="scientific">Spirosoma telluris</name>
    <dbReference type="NCBI Taxonomy" id="2183553"/>
    <lineage>
        <taxon>Bacteria</taxon>
        <taxon>Pseudomonadati</taxon>
        <taxon>Bacteroidota</taxon>
        <taxon>Cytophagia</taxon>
        <taxon>Cytophagales</taxon>
        <taxon>Cytophagaceae</taxon>
        <taxon>Spirosoma</taxon>
    </lineage>
</organism>
<feature type="transmembrane region" description="Helical" evidence="1">
    <location>
        <begin position="21"/>
        <end position="42"/>
    </location>
</feature>
<evidence type="ECO:0000256" key="1">
    <source>
        <dbReference type="SAM" id="Phobius"/>
    </source>
</evidence>
<gene>
    <name evidence="2" type="ORF">HMF3257_02815</name>
</gene>
<sequence>MPKSPTSFSGKLLFSTDTRRFWTIQIIYLIVSCLFLLLYVYLPKNNHWLTETIQKFYNQRQELGERTDLKARKWKGYGEAFTYTELIRKHCKPTDYFLIPAQRYLIQKAYRQGQATGYAWTYPSVLYYHLGKSVHLLEVVNPDSLVQRATFTFWVEKNQLALLRLTDQNRPSVLAEFRKYDPHFFAYTPQQAQAYYKSSRP</sequence>
<keyword evidence="1" id="KW-0472">Membrane</keyword>
<reference evidence="2 3" key="1">
    <citation type="submission" date="2018-06" db="EMBL/GenBank/DDBJ databases">
        <title>Spirosoma sp. HMF3257 Genome sequencing and assembly.</title>
        <authorList>
            <person name="Kang H."/>
            <person name="Cha I."/>
            <person name="Kim H."/>
            <person name="Kang J."/>
            <person name="Joh K."/>
        </authorList>
    </citation>
    <scope>NUCLEOTIDE SEQUENCE [LARGE SCALE GENOMIC DNA]</scope>
    <source>
        <strain evidence="2 3">HMF3257</strain>
    </source>
</reference>
<dbReference type="AlphaFoldDB" id="A0A327NEN0"/>
<dbReference type="OrthoDB" id="948522at2"/>
<protein>
    <submittedName>
        <fullName evidence="2">Uncharacterized protein</fullName>
    </submittedName>
</protein>